<evidence type="ECO:0008006" key="4">
    <source>
        <dbReference type="Google" id="ProtNLM"/>
    </source>
</evidence>
<organism evidence="2 3">
    <name type="scientific">Romboutsia faecis</name>
    <dbReference type="NCBI Taxonomy" id="2764597"/>
    <lineage>
        <taxon>Bacteria</taxon>
        <taxon>Bacillati</taxon>
        <taxon>Bacillota</taxon>
        <taxon>Clostridia</taxon>
        <taxon>Peptostreptococcales</taxon>
        <taxon>Peptostreptococcaceae</taxon>
        <taxon>Romboutsia</taxon>
    </lineage>
</organism>
<keyword evidence="1" id="KW-0812">Transmembrane</keyword>
<comment type="caution">
    <text evidence="2">The sequence shown here is derived from an EMBL/GenBank/DDBJ whole genome shotgun (WGS) entry which is preliminary data.</text>
</comment>
<name>A0ABR7JMD3_9FIRM</name>
<gene>
    <name evidence="2" type="ORF">H8923_04870</name>
</gene>
<dbReference type="EMBL" id="JACRWE010000002">
    <property type="protein sequence ID" value="MBC5996085.1"/>
    <property type="molecule type" value="Genomic_DNA"/>
</dbReference>
<keyword evidence="1" id="KW-0472">Membrane</keyword>
<accession>A0ABR7JMD3</accession>
<feature type="transmembrane region" description="Helical" evidence="1">
    <location>
        <begin position="12"/>
        <end position="34"/>
    </location>
</feature>
<protein>
    <recommendedName>
        <fullName evidence="4">Prepilin-type N-terminal cleavage/methylation domain-containing protein</fullName>
    </recommendedName>
</protein>
<keyword evidence="3" id="KW-1185">Reference proteome</keyword>
<reference evidence="2 3" key="1">
    <citation type="submission" date="2020-08" db="EMBL/GenBank/DDBJ databases">
        <authorList>
            <person name="Liu C."/>
            <person name="Sun Q."/>
        </authorList>
    </citation>
    <scope>NUCLEOTIDE SEQUENCE [LARGE SCALE GENOMIC DNA]</scope>
    <source>
        <strain evidence="2 3">NSJ-18</strain>
    </source>
</reference>
<evidence type="ECO:0000313" key="2">
    <source>
        <dbReference type="EMBL" id="MBC5996085.1"/>
    </source>
</evidence>
<evidence type="ECO:0000313" key="3">
    <source>
        <dbReference type="Proteomes" id="UP000609849"/>
    </source>
</evidence>
<sequence length="185" mass="21260">MKNKGGYLLLESIISLSIILTLSLVLYSLLILCINTKSSIEDKVEVQQQGLEMSKSIKSLIEKSKGIIDIEFDNTDSINEQGVNFKSAVSVKCRYSNEDDINYSNNKNKEISFKKGLNKLFINTLNIKNQSEAGGYEIGDYVEKMYVSKDESNKFISMKLKLQKNKEIYETKFKVYIRNFEGEYR</sequence>
<dbReference type="Proteomes" id="UP000609849">
    <property type="component" value="Unassembled WGS sequence"/>
</dbReference>
<evidence type="ECO:0000256" key="1">
    <source>
        <dbReference type="SAM" id="Phobius"/>
    </source>
</evidence>
<proteinExistence type="predicted"/>
<keyword evidence="1" id="KW-1133">Transmembrane helix</keyword>
<dbReference type="RefSeq" id="WP_153924160.1">
    <property type="nucleotide sequence ID" value="NZ_JACRWE010000002.1"/>
</dbReference>